<dbReference type="Proteomes" id="UP000654075">
    <property type="component" value="Unassembled WGS sequence"/>
</dbReference>
<feature type="region of interest" description="Disordered" evidence="7">
    <location>
        <begin position="1"/>
        <end position="50"/>
    </location>
</feature>
<name>A0A813HCQ1_POLGL</name>
<accession>A0A813HCQ1</accession>
<feature type="compositionally biased region" description="Polar residues" evidence="7">
    <location>
        <begin position="7"/>
        <end position="22"/>
    </location>
</feature>
<keyword evidence="3" id="KW-1133">Transmembrane helix</keyword>
<dbReference type="PANTHER" id="PTHR12265:SF30">
    <property type="entry name" value="TRANSMEMBRANE PROTEIN 53"/>
    <property type="match status" value="1"/>
</dbReference>
<evidence type="ECO:0000313" key="9">
    <source>
        <dbReference type="Proteomes" id="UP000654075"/>
    </source>
</evidence>
<dbReference type="Pfam" id="PF05705">
    <property type="entry name" value="DUF829"/>
    <property type="match status" value="1"/>
</dbReference>
<reference evidence="8" key="1">
    <citation type="submission" date="2021-02" db="EMBL/GenBank/DDBJ databases">
        <authorList>
            <person name="Dougan E. K."/>
            <person name="Rhodes N."/>
            <person name="Thang M."/>
            <person name="Chan C."/>
        </authorList>
    </citation>
    <scope>NUCLEOTIDE SEQUENCE</scope>
</reference>
<dbReference type="PANTHER" id="PTHR12265">
    <property type="entry name" value="TRANSMEMBRANE PROTEIN 53"/>
    <property type="match status" value="1"/>
</dbReference>
<dbReference type="Gene3D" id="3.40.50.1820">
    <property type="entry name" value="alpha/beta hydrolase"/>
    <property type="match status" value="1"/>
</dbReference>
<evidence type="ECO:0000256" key="5">
    <source>
        <dbReference type="ARBA" id="ARBA00023242"/>
    </source>
</evidence>
<protein>
    <submittedName>
        <fullName evidence="8">Uncharacterized protein</fullName>
    </submittedName>
</protein>
<dbReference type="AlphaFoldDB" id="A0A813HCQ1"/>
<comment type="caution">
    <text evidence="8">The sequence shown here is derived from an EMBL/GenBank/DDBJ whole genome shotgun (WGS) entry which is preliminary data.</text>
</comment>
<evidence type="ECO:0000256" key="6">
    <source>
        <dbReference type="ARBA" id="ARBA00034303"/>
    </source>
</evidence>
<keyword evidence="2" id="KW-0812">Transmembrane</keyword>
<keyword evidence="5" id="KW-0539">Nucleus</keyword>
<proteinExistence type="inferred from homology"/>
<feature type="compositionally biased region" description="Low complexity" evidence="7">
    <location>
        <begin position="25"/>
        <end position="36"/>
    </location>
</feature>
<evidence type="ECO:0000256" key="7">
    <source>
        <dbReference type="SAM" id="MobiDB-lite"/>
    </source>
</evidence>
<dbReference type="GO" id="GO:0005640">
    <property type="term" value="C:nuclear outer membrane"/>
    <property type="evidence" value="ECO:0007669"/>
    <property type="project" value="UniProtKB-SubCell"/>
</dbReference>
<keyword evidence="9" id="KW-1185">Reference proteome</keyword>
<evidence type="ECO:0000256" key="1">
    <source>
        <dbReference type="ARBA" id="ARBA00007387"/>
    </source>
</evidence>
<comment type="similarity">
    <text evidence="1">Belongs to the TMEM53 family.</text>
</comment>
<dbReference type="InterPro" id="IPR029058">
    <property type="entry name" value="AB_hydrolase_fold"/>
</dbReference>
<evidence type="ECO:0000256" key="3">
    <source>
        <dbReference type="ARBA" id="ARBA00022989"/>
    </source>
</evidence>
<evidence type="ECO:0000313" key="8">
    <source>
        <dbReference type="EMBL" id="CAE8636007.1"/>
    </source>
</evidence>
<dbReference type="InterPro" id="IPR008547">
    <property type="entry name" value="DUF829_TMEM53"/>
</dbReference>
<keyword evidence="4" id="KW-0472">Membrane</keyword>
<dbReference type="SUPFAM" id="SSF53474">
    <property type="entry name" value="alpha/beta-Hydrolases"/>
    <property type="match status" value="1"/>
</dbReference>
<dbReference type="EMBL" id="CAJNNV010031390">
    <property type="protein sequence ID" value="CAE8636007.1"/>
    <property type="molecule type" value="Genomic_DNA"/>
</dbReference>
<evidence type="ECO:0000256" key="4">
    <source>
        <dbReference type="ARBA" id="ARBA00023136"/>
    </source>
</evidence>
<comment type="subcellular location">
    <subcellularLocation>
        <location evidence="6">Nucleus outer membrane</location>
        <topology evidence="6">Single-pass membrane protein</topology>
    </subcellularLocation>
</comment>
<sequence length="203" mass="22139">MVRNMLLRSNRSSPSGTQTQELDASCTSTSSTKSGTAHPKAAHDNNTNNHNYNNEAASLLSKIRGIAYDSAPVRVAPPVLATGFSAMLAGRLGFAPESPAARHLAPAAELIFAGLMRLSGREQLCSELYEELRLQTAVPHLLLYSGADEVIPSASVLRFSEELKEQGGSSQLEEFAGSPHVMHFRRYPERYAETVKRFLDTHL</sequence>
<gene>
    <name evidence="8" type="ORF">PGLA1383_LOCUS51548</name>
</gene>
<evidence type="ECO:0000256" key="2">
    <source>
        <dbReference type="ARBA" id="ARBA00022692"/>
    </source>
</evidence>
<dbReference type="OrthoDB" id="77878at2759"/>
<organism evidence="8 9">
    <name type="scientific">Polarella glacialis</name>
    <name type="common">Dinoflagellate</name>
    <dbReference type="NCBI Taxonomy" id="89957"/>
    <lineage>
        <taxon>Eukaryota</taxon>
        <taxon>Sar</taxon>
        <taxon>Alveolata</taxon>
        <taxon>Dinophyceae</taxon>
        <taxon>Suessiales</taxon>
        <taxon>Suessiaceae</taxon>
        <taxon>Polarella</taxon>
    </lineage>
</organism>